<comment type="caution">
    <text evidence="2">The sequence shown here is derived from an EMBL/GenBank/DDBJ whole genome shotgun (WGS) entry which is preliminary data.</text>
</comment>
<feature type="transmembrane region" description="Helical" evidence="1">
    <location>
        <begin position="183"/>
        <end position="203"/>
    </location>
</feature>
<keyword evidence="1" id="KW-0472">Membrane</keyword>
<feature type="transmembrane region" description="Helical" evidence="1">
    <location>
        <begin position="54"/>
        <end position="77"/>
    </location>
</feature>
<keyword evidence="3" id="KW-1185">Reference proteome</keyword>
<proteinExistence type="predicted"/>
<sequence length="232" mass="23508">MSTPGIAHSPILWIAALAVFAVIAVQSTVYWRAAVRGAPEAGMSRKELVSAFRVGALSAVGPSLAVVFVAIGLIAMFGTPAVLTRIGLIGSAGFETAAAQTAAEAAGVELGGAGYDGRAFALVLFTMSVGGAAWMITALVFTPILQRADAKVRALDPAVMAVVPSAAMIAAFSYLGLAETAKSSVHLVAFLAGAAAMLLLQLVARRLGARWLQEWSLGISMAVGLAAAGIAL</sequence>
<dbReference type="Proteomes" id="UP001237595">
    <property type="component" value="Unassembled WGS sequence"/>
</dbReference>
<evidence type="ECO:0000313" key="2">
    <source>
        <dbReference type="EMBL" id="MDI2027025.1"/>
    </source>
</evidence>
<feature type="transmembrane region" description="Helical" evidence="1">
    <location>
        <begin position="119"/>
        <end position="145"/>
    </location>
</feature>
<protein>
    <submittedName>
        <fullName evidence="2">DUF5058 family protein</fullName>
    </submittedName>
</protein>
<feature type="transmembrane region" description="Helical" evidence="1">
    <location>
        <begin position="12"/>
        <end position="33"/>
    </location>
</feature>
<keyword evidence="1" id="KW-0812">Transmembrane</keyword>
<dbReference type="InterPro" id="IPR032479">
    <property type="entry name" value="DUF5058"/>
</dbReference>
<dbReference type="EMBL" id="JASAOF010000001">
    <property type="protein sequence ID" value="MDI2027025.1"/>
    <property type="molecule type" value="Genomic_DNA"/>
</dbReference>
<dbReference type="RefSeq" id="WP_281453419.1">
    <property type="nucleotide sequence ID" value="NZ_JASAOF010000001.1"/>
</dbReference>
<reference evidence="2 3" key="1">
    <citation type="submission" date="2023-04" db="EMBL/GenBank/DDBJ databases">
        <title>Draft genome sequence of Saccharopolyspora sp. TS4A08 isolated from sweet potato rhizospheric soil.</title>
        <authorList>
            <person name="Suksaard P."/>
            <person name="Duangmal K."/>
        </authorList>
    </citation>
    <scope>NUCLEOTIDE SEQUENCE [LARGE SCALE GENOMIC DNA]</scope>
    <source>
        <strain evidence="2 3">TS4A08</strain>
    </source>
</reference>
<evidence type="ECO:0000256" key="1">
    <source>
        <dbReference type="SAM" id="Phobius"/>
    </source>
</evidence>
<feature type="transmembrane region" description="Helical" evidence="1">
    <location>
        <begin position="157"/>
        <end position="177"/>
    </location>
</feature>
<organism evidence="2 3">
    <name type="scientific">Saccharopolyspora ipomoeae</name>
    <dbReference type="NCBI Taxonomy" id="3042027"/>
    <lineage>
        <taxon>Bacteria</taxon>
        <taxon>Bacillati</taxon>
        <taxon>Actinomycetota</taxon>
        <taxon>Actinomycetes</taxon>
        <taxon>Pseudonocardiales</taxon>
        <taxon>Pseudonocardiaceae</taxon>
        <taxon>Saccharopolyspora</taxon>
    </lineage>
</organism>
<dbReference type="Pfam" id="PF16481">
    <property type="entry name" value="DUF5058"/>
    <property type="match status" value="1"/>
</dbReference>
<keyword evidence="1" id="KW-1133">Transmembrane helix</keyword>
<gene>
    <name evidence="2" type="ORF">QFW96_00315</name>
</gene>
<name>A0ABT6PG94_9PSEU</name>
<feature type="transmembrane region" description="Helical" evidence="1">
    <location>
        <begin position="215"/>
        <end position="231"/>
    </location>
</feature>
<evidence type="ECO:0000313" key="3">
    <source>
        <dbReference type="Proteomes" id="UP001237595"/>
    </source>
</evidence>
<accession>A0ABT6PG94</accession>